<dbReference type="PRINTS" id="PR01437">
    <property type="entry name" value="NUOXDRDTASE4"/>
</dbReference>
<feature type="transmembrane region" description="Helical" evidence="9">
    <location>
        <begin position="327"/>
        <end position="349"/>
    </location>
</feature>
<evidence type="ECO:0000256" key="9">
    <source>
        <dbReference type="SAM" id="Phobius"/>
    </source>
</evidence>
<feature type="transmembrane region" description="Helical" evidence="9">
    <location>
        <begin position="38"/>
        <end position="63"/>
    </location>
</feature>
<evidence type="ECO:0000259" key="11">
    <source>
        <dbReference type="Pfam" id="PF01059"/>
    </source>
</evidence>
<dbReference type="STRING" id="617002.SAMN05660653_01152"/>
<evidence type="ECO:0000256" key="2">
    <source>
        <dbReference type="ARBA" id="ARBA00009025"/>
    </source>
</evidence>
<feature type="transmembrane region" description="Helical" evidence="9">
    <location>
        <begin position="137"/>
        <end position="154"/>
    </location>
</feature>
<dbReference type="Pfam" id="PF00361">
    <property type="entry name" value="Proton_antipo_M"/>
    <property type="match status" value="1"/>
</dbReference>
<feature type="domain" description="NADH:ubiquinone oxidoreductase chain 4 N-terminal" evidence="11">
    <location>
        <begin position="64"/>
        <end position="120"/>
    </location>
</feature>
<comment type="similarity">
    <text evidence="2">Belongs to the complex I subunit 4 family.</text>
</comment>
<feature type="domain" description="NADH:quinone oxidoreductase/Mrp antiporter transmembrane" evidence="10">
    <location>
        <begin position="130"/>
        <end position="411"/>
    </location>
</feature>
<keyword evidence="6" id="KW-0520">NAD</keyword>
<dbReference type="PANTHER" id="PTHR43507">
    <property type="entry name" value="NADH-UBIQUINONE OXIDOREDUCTASE CHAIN 4"/>
    <property type="match status" value="1"/>
</dbReference>
<feature type="transmembrane region" description="Helical" evidence="9">
    <location>
        <begin position="448"/>
        <end position="469"/>
    </location>
</feature>
<reference evidence="12 13" key="1">
    <citation type="submission" date="2016-10" db="EMBL/GenBank/DDBJ databases">
        <authorList>
            <person name="de Groot N.N."/>
        </authorList>
    </citation>
    <scope>NUCLEOTIDE SEQUENCE [LARGE SCALE GENOMIC DNA]</scope>
    <source>
        <strain evidence="12 13">ASO4-2</strain>
    </source>
</reference>
<protein>
    <submittedName>
        <fullName evidence="12">NADH-quinone oxidoreductase subunit M</fullName>
    </submittedName>
</protein>
<organism evidence="12 13">
    <name type="scientific">Desulfonatronum thiosulfatophilum</name>
    <dbReference type="NCBI Taxonomy" id="617002"/>
    <lineage>
        <taxon>Bacteria</taxon>
        <taxon>Pseudomonadati</taxon>
        <taxon>Thermodesulfobacteriota</taxon>
        <taxon>Desulfovibrionia</taxon>
        <taxon>Desulfovibrionales</taxon>
        <taxon>Desulfonatronaceae</taxon>
        <taxon>Desulfonatronum</taxon>
    </lineage>
</organism>
<dbReference type="GO" id="GO:0015990">
    <property type="term" value="P:electron transport coupled proton transport"/>
    <property type="evidence" value="ECO:0007669"/>
    <property type="project" value="TreeGrafter"/>
</dbReference>
<keyword evidence="13" id="KW-1185">Reference proteome</keyword>
<keyword evidence="5 9" id="KW-1133">Transmembrane helix</keyword>
<feature type="transmembrane region" description="Helical" evidence="9">
    <location>
        <begin position="403"/>
        <end position="427"/>
    </location>
</feature>
<evidence type="ECO:0000259" key="10">
    <source>
        <dbReference type="Pfam" id="PF00361"/>
    </source>
</evidence>
<dbReference type="InterPro" id="IPR010227">
    <property type="entry name" value="NADH_Q_OxRdtase_chainM/4"/>
</dbReference>
<evidence type="ECO:0000313" key="12">
    <source>
        <dbReference type="EMBL" id="SDB23420.1"/>
    </source>
</evidence>
<name>A0A1G6BS08_9BACT</name>
<dbReference type="GO" id="GO:0016020">
    <property type="term" value="C:membrane"/>
    <property type="evidence" value="ECO:0007669"/>
    <property type="project" value="UniProtKB-SubCell"/>
</dbReference>
<dbReference type="GO" id="GO:0008137">
    <property type="term" value="F:NADH dehydrogenase (ubiquinone) activity"/>
    <property type="evidence" value="ECO:0007669"/>
    <property type="project" value="InterPro"/>
</dbReference>
<dbReference type="Pfam" id="PF01059">
    <property type="entry name" value="Oxidored_q5_N"/>
    <property type="match status" value="1"/>
</dbReference>
<dbReference type="GO" id="GO:0012505">
    <property type="term" value="C:endomembrane system"/>
    <property type="evidence" value="ECO:0007669"/>
    <property type="project" value="UniProtKB-SubCell"/>
</dbReference>
<feature type="transmembrane region" description="Helical" evidence="9">
    <location>
        <begin position="113"/>
        <end position="131"/>
    </location>
</feature>
<feature type="transmembrane region" description="Helical" evidence="9">
    <location>
        <begin position="83"/>
        <end position="106"/>
    </location>
</feature>
<comment type="subcellular location">
    <subcellularLocation>
        <location evidence="1">Endomembrane system</location>
        <topology evidence="1">Multi-pass membrane protein</topology>
    </subcellularLocation>
    <subcellularLocation>
        <location evidence="8">Membrane</location>
        <topology evidence="8">Multi-pass membrane protein</topology>
    </subcellularLocation>
</comment>
<keyword evidence="7 9" id="KW-0472">Membrane</keyword>
<dbReference type="AlphaFoldDB" id="A0A1G6BS08"/>
<evidence type="ECO:0000313" key="13">
    <source>
        <dbReference type="Proteomes" id="UP000198771"/>
    </source>
</evidence>
<dbReference type="NCBIfam" id="TIGR01972">
    <property type="entry name" value="NDH_I_M"/>
    <property type="match status" value="1"/>
</dbReference>
<gene>
    <name evidence="12" type="ORF">SAMN05660653_01152</name>
</gene>
<accession>A0A1G6BS08</accession>
<dbReference type="OrthoDB" id="9805769at2"/>
<feature type="transmembrane region" description="Helical" evidence="9">
    <location>
        <begin position="242"/>
        <end position="265"/>
    </location>
</feature>
<feature type="transmembrane region" description="Helical" evidence="9">
    <location>
        <begin position="166"/>
        <end position="187"/>
    </location>
</feature>
<dbReference type="PANTHER" id="PTHR43507:SF1">
    <property type="entry name" value="NADH-UBIQUINONE OXIDOREDUCTASE CHAIN 4"/>
    <property type="match status" value="1"/>
</dbReference>
<dbReference type="Proteomes" id="UP000198771">
    <property type="component" value="Unassembled WGS sequence"/>
</dbReference>
<dbReference type="InterPro" id="IPR001750">
    <property type="entry name" value="ND/Mrp_TM"/>
</dbReference>
<evidence type="ECO:0000256" key="8">
    <source>
        <dbReference type="RuleBase" id="RU000320"/>
    </source>
</evidence>
<evidence type="ECO:0000256" key="6">
    <source>
        <dbReference type="ARBA" id="ARBA00023027"/>
    </source>
</evidence>
<dbReference type="GO" id="GO:0003954">
    <property type="term" value="F:NADH dehydrogenase activity"/>
    <property type="evidence" value="ECO:0007669"/>
    <property type="project" value="TreeGrafter"/>
</dbReference>
<feature type="transmembrane region" description="Helical" evidence="9">
    <location>
        <begin position="300"/>
        <end position="321"/>
    </location>
</feature>
<dbReference type="InterPro" id="IPR000260">
    <property type="entry name" value="NADH4_N"/>
</dbReference>
<evidence type="ECO:0000256" key="7">
    <source>
        <dbReference type="ARBA" id="ARBA00023136"/>
    </source>
</evidence>
<keyword evidence="3 8" id="KW-0812">Transmembrane</keyword>
<dbReference type="RefSeq" id="WP_092118458.1">
    <property type="nucleotide sequence ID" value="NZ_FMXO01000005.1"/>
</dbReference>
<feature type="transmembrane region" description="Helical" evidence="9">
    <location>
        <begin position="6"/>
        <end position="26"/>
    </location>
</feature>
<feature type="transmembrane region" description="Helical" evidence="9">
    <location>
        <begin position="271"/>
        <end position="293"/>
    </location>
</feature>
<feature type="transmembrane region" description="Helical" evidence="9">
    <location>
        <begin position="370"/>
        <end position="391"/>
    </location>
</feature>
<evidence type="ECO:0000256" key="4">
    <source>
        <dbReference type="ARBA" id="ARBA00022967"/>
    </source>
</evidence>
<sequence>MIETGFPVLSALIFFPLLAAVGLFFLRDERTIRLYTLVVGLIEMGLALPLLGFDLHTAAFQFVEIVPWVPAWNMHYHVGVDGISLLMVLLTVLLLPLCVLCSWTYIGKRVKEFHFCLLLMIGACVGIFTALDFVLFYIFWEAMLIPMFLLIAVWGGPNRRYASLKFFIYTLAGSTLFLAAIVAFFVQTGTFSIPELMNHEYPFNFQFWTFLAMALAFAIKVPMFPFHTWLPAAHVEAPTAGSVLLASILLKMGTYGFLRFCLPLTPAASEYFAPLMITISIISILYGGAIALGQRDMKKLIAYSSVAHMGFVTLGIFVFTMRGVEGAIMQMINHGVTTGALFMLVGAIYERSHSREIADNMGLGKYLPAYMFFFGLFAIASFGFPGTNGFVSEALVLIGVFEASYLLGALTIPGVMLAAAYMLRLGLKLAWGQPSQAQKWHDLNMREWVYLAPLAVLVLYLGLMPGLALRTINPSVVHLLGQYESRKTMHLETSLKSQPPVLATGQSLSIESPLTRGDDQ</sequence>
<evidence type="ECO:0000256" key="3">
    <source>
        <dbReference type="ARBA" id="ARBA00022692"/>
    </source>
</evidence>
<dbReference type="GO" id="GO:0048039">
    <property type="term" value="F:ubiquinone binding"/>
    <property type="evidence" value="ECO:0007669"/>
    <property type="project" value="TreeGrafter"/>
</dbReference>
<evidence type="ECO:0000256" key="5">
    <source>
        <dbReference type="ARBA" id="ARBA00022989"/>
    </source>
</evidence>
<feature type="transmembrane region" description="Helical" evidence="9">
    <location>
        <begin position="207"/>
        <end position="230"/>
    </location>
</feature>
<dbReference type="EMBL" id="FMXO01000005">
    <property type="protein sequence ID" value="SDB23420.1"/>
    <property type="molecule type" value="Genomic_DNA"/>
</dbReference>
<evidence type="ECO:0000256" key="1">
    <source>
        <dbReference type="ARBA" id="ARBA00004127"/>
    </source>
</evidence>
<keyword evidence="4" id="KW-1278">Translocase</keyword>
<proteinExistence type="inferred from homology"/>
<dbReference type="GO" id="GO:0042773">
    <property type="term" value="P:ATP synthesis coupled electron transport"/>
    <property type="evidence" value="ECO:0007669"/>
    <property type="project" value="InterPro"/>
</dbReference>
<dbReference type="InterPro" id="IPR003918">
    <property type="entry name" value="NADH_UbQ_OxRdtase"/>
</dbReference>